<keyword evidence="3" id="KW-1185">Reference proteome</keyword>
<evidence type="ECO:0000313" key="3">
    <source>
        <dbReference type="Proteomes" id="UP001295444"/>
    </source>
</evidence>
<name>A0AAD1VPX6_PELCU</name>
<evidence type="ECO:0000313" key="2">
    <source>
        <dbReference type="EMBL" id="CAH2223126.1"/>
    </source>
</evidence>
<dbReference type="Proteomes" id="UP001295444">
    <property type="component" value="Chromosome 01"/>
</dbReference>
<sequence length="93" mass="10295">MADAPCEGSLATSMKRLDEIFVNFWRKLAVRQEQREERERGYSSLQGLPPATHRPAKHVTPRHASYTSGGDATDPQALTGAQKRPKFNTAITG</sequence>
<feature type="compositionally biased region" description="Basic and acidic residues" evidence="1">
    <location>
        <begin position="32"/>
        <end position="41"/>
    </location>
</feature>
<protein>
    <submittedName>
        <fullName evidence="2">Uncharacterized protein</fullName>
    </submittedName>
</protein>
<evidence type="ECO:0000256" key="1">
    <source>
        <dbReference type="SAM" id="MobiDB-lite"/>
    </source>
</evidence>
<proteinExistence type="predicted"/>
<dbReference type="EMBL" id="OW240912">
    <property type="protein sequence ID" value="CAH2223126.1"/>
    <property type="molecule type" value="Genomic_DNA"/>
</dbReference>
<dbReference type="AlphaFoldDB" id="A0AAD1VPX6"/>
<feature type="region of interest" description="Disordered" evidence="1">
    <location>
        <begin position="32"/>
        <end position="93"/>
    </location>
</feature>
<accession>A0AAD1VPX6</accession>
<reference evidence="2" key="1">
    <citation type="submission" date="2022-03" db="EMBL/GenBank/DDBJ databases">
        <authorList>
            <person name="Alioto T."/>
            <person name="Alioto T."/>
            <person name="Gomez Garrido J."/>
        </authorList>
    </citation>
    <scope>NUCLEOTIDE SEQUENCE</scope>
</reference>
<gene>
    <name evidence="2" type="ORF">PECUL_23A017876</name>
</gene>
<organism evidence="2 3">
    <name type="scientific">Pelobates cultripes</name>
    <name type="common">Western spadefoot toad</name>
    <dbReference type="NCBI Taxonomy" id="61616"/>
    <lineage>
        <taxon>Eukaryota</taxon>
        <taxon>Metazoa</taxon>
        <taxon>Chordata</taxon>
        <taxon>Craniata</taxon>
        <taxon>Vertebrata</taxon>
        <taxon>Euteleostomi</taxon>
        <taxon>Amphibia</taxon>
        <taxon>Batrachia</taxon>
        <taxon>Anura</taxon>
        <taxon>Pelobatoidea</taxon>
        <taxon>Pelobatidae</taxon>
        <taxon>Pelobates</taxon>
    </lineage>
</organism>